<dbReference type="FunFam" id="3.40.50.300:FF:000008">
    <property type="entry name" value="ATP-dependent RNA helicase RhlB"/>
    <property type="match status" value="1"/>
</dbReference>
<dbReference type="GO" id="GO:0003724">
    <property type="term" value="F:RNA helicase activity"/>
    <property type="evidence" value="ECO:0007669"/>
    <property type="project" value="UniProtKB-EC"/>
</dbReference>
<feature type="domain" description="Helicase C-terminal" evidence="11">
    <location>
        <begin position="461"/>
        <end position="606"/>
    </location>
</feature>
<dbReference type="CDD" id="cd18787">
    <property type="entry name" value="SF2_C_DEAD"/>
    <property type="match status" value="1"/>
</dbReference>
<accession>A0A6A1VRV6</accession>
<evidence type="ECO:0000313" key="13">
    <source>
        <dbReference type="EMBL" id="KAB1215664.1"/>
    </source>
</evidence>
<feature type="compositionally biased region" description="Gly residues" evidence="9">
    <location>
        <begin position="92"/>
        <end position="111"/>
    </location>
</feature>
<dbReference type="PANTHER" id="PTHR47958">
    <property type="entry name" value="ATP-DEPENDENT RNA HELICASE DBP3"/>
    <property type="match status" value="1"/>
</dbReference>
<evidence type="ECO:0000259" key="12">
    <source>
        <dbReference type="PROSITE" id="PS51195"/>
    </source>
</evidence>
<keyword evidence="6" id="KW-0694">RNA-binding</keyword>
<dbReference type="InterPro" id="IPR011545">
    <property type="entry name" value="DEAD/DEAH_box_helicase_dom"/>
</dbReference>
<dbReference type="InterPro" id="IPR014001">
    <property type="entry name" value="Helicase_ATP-bd"/>
</dbReference>
<dbReference type="OrthoDB" id="196131at2759"/>
<dbReference type="SUPFAM" id="SSF52540">
    <property type="entry name" value="P-loop containing nucleoside triphosphate hydrolases"/>
    <property type="match status" value="1"/>
</dbReference>
<evidence type="ECO:0000256" key="2">
    <source>
        <dbReference type="ARBA" id="ARBA00022741"/>
    </source>
</evidence>
<dbReference type="SMART" id="SM00487">
    <property type="entry name" value="DEXDc"/>
    <property type="match status" value="1"/>
</dbReference>
<comment type="caution">
    <text evidence="13">The sequence shown here is derived from an EMBL/GenBank/DDBJ whole genome shotgun (WGS) entry which is preliminary data.</text>
</comment>
<evidence type="ECO:0000256" key="8">
    <source>
        <dbReference type="RuleBase" id="RU000492"/>
    </source>
</evidence>
<protein>
    <recommendedName>
        <fullName evidence="1">RNA helicase</fullName>
        <ecNumber evidence="1">3.6.4.13</ecNumber>
    </recommendedName>
</protein>
<dbReference type="PROSITE" id="PS51192">
    <property type="entry name" value="HELICASE_ATP_BIND_1"/>
    <property type="match status" value="1"/>
</dbReference>
<dbReference type="Proteomes" id="UP000516437">
    <property type="component" value="Chromosome 4"/>
</dbReference>
<evidence type="ECO:0000256" key="7">
    <source>
        <dbReference type="PROSITE-ProRule" id="PRU00552"/>
    </source>
</evidence>
<feature type="region of interest" description="Disordered" evidence="9">
    <location>
        <begin position="78"/>
        <end position="173"/>
    </location>
</feature>
<dbReference type="CDD" id="cd17966">
    <property type="entry name" value="DEADc_DDX5_DDX17"/>
    <property type="match status" value="1"/>
</dbReference>
<sequence>MSDSFILTCSDLLGQPPQVGPPVMSGYGGGGSVPYGLSPATAYGRGAPSTSGTFNGFPPFQPPVGRFDIGRGGGSAANGHVGVGDRRVSSMGRGGGGGGGRGFDSGRGGSRVGVSRGGRSFDGAGRVGSRSLGGGHGGNASFSGGRSGGRGFEGRGGGRGGRHGGGSRGDLDNIALPKQDFGNLVPFEKSFYVETPSVQAMSEHEVMVYRARRDITVEGRDVPKPIRMFQEANFPDYCLEVIAKLGFVEPTAIQAQGWPMALKGRDLIGIAETGSGKTLAYLLPALVHVSAQPRLVQGEGPIVLVLAPTRELAVQIQEEAVKFASRANIRSTCIYGGAPKGPQIRDLKRGVEIVIATPGRLIDILEAQHTNLRRVTYLVLDEADRMLDMGFEPQIRKIVAQIRPDRQTLYWSATWPREVETLARQFLRNAYKVIIGSSDLKANQSIVQVVEVLTEAEKYNRLIKLLKEMMDGSRILIFLETKKGCDHVTRQLRMDGWPALSIHGDKSQAERDWVLAEFKSGRSPIMTATDVAARGLDVKDIKCVINYDFPSSLEDYVHRIGRTGRAGAKGTALTFFTHANAKFARELMKILQEAGQAVSPQLSALACSAGSSLGGSGGNFRSRGRGGFGNRSQISGSNTIPLGGKRAW</sequence>
<dbReference type="PROSITE" id="PS51194">
    <property type="entry name" value="HELICASE_CTER"/>
    <property type="match status" value="1"/>
</dbReference>
<dbReference type="InterPro" id="IPR000629">
    <property type="entry name" value="RNA-helicase_DEAD-box_CS"/>
</dbReference>
<evidence type="ECO:0000256" key="4">
    <source>
        <dbReference type="ARBA" id="ARBA00022806"/>
    </source>
</evidence>
<feature type="domain" description="DEAD-box RNA helicase Q" evidence="12">
    <location>
        <begin position="227"/>
        <end position="255"/>
    </location>
</feature>
<dbReference type="GO" id="GO:0005524">
    <property type="term" value="F:ATP binding"/>
    <property type="evidence" value="ECO:0007669"/>
    <property type="project" value="UniProtKB-KW"/>
</dbReference>
<dbReference type="PROSITE" id="PS51195">
    <property type="entry name" value="Q_MOTIF"/>
    <property type="match status" value="1"/>
</dbReference>
<feature type="compositionally biased region" description="Gly residues" evidence="9">
    <location>
        <begin position="145"/>
        <end position="168"/>
    </location>
</feature>
<dbReference type="PROSITE" id="PS00039">
    <property type="entry name" value="DEAD_ATP_HELICASE"/>
    <property type="match status" value="1"/>
</dbReference>
<dbReference type="SMART" id="SM00490">
    <property type="entry name" value="HELICc"/>
    <property type="match status" value="1"/>
</dbReference>
<dbReference type="Gene3D" id="3.40.50.300">
    <property type="entry name" value="P-loop containing nucleotide triphosphate hydrolases"/>
    <property type="match status" value="2"/>
</dbReference>
<dbReference type="Pfam" id="PF00271">
    <property type="entry name" value="Helicase_C"/>
    <property type="match status" value="1"/>
</dbReference>
<evidence type="ECO:0000256" key="1">
    <source>
        <dbReference type="ARBA" id="ARBA00012552"/>
    </source>
</evidence>
<evidence type="ECO:0000256" key="3">
    <source>
        <dbReference type="ARBA" id="ARBA00022801"/>
    </source>
</evidence>
<dbReference type="InterPro" id="IPR001650">
    <property type="entry name" value="Helicase_C-like"/>
</dbReference>
<dbReference type="InterPro" id="IPR014014">
    <property type="entry name" value="RNA_helicase_DEAD_Q_motif"/>
</dbReference>
<reference evidence="13 14" key="1">
    <citation type="journal article" date="2019" name="Plant Biotechnol. J.">
        <title>The red bayberry genome and genetic basis of sex determination.</title>
        <authorList>
            <person name="Jia H.M."/>
            <person name="Jia H.J."/>
            <person name="Cai Q.L."/>
            <person name="Wang Y."/>
            <person name="Zhao H.B."/>
            <person name="Yang W.F."/>
            <person name="Wang G.Y."/>
            <person name="Li Y.H."/>
            <person name="Zhan D.L."/>
            <person name="Shen Y.T."/>
            <person name="Niu Q.F."/>
            <person name="Chang L."/>
            <person name="Qiu J."/>
            <person name="Zhao L."/>
            <person name="Xie H.B."/>
            <person name="Fu W.Y."/>
            <person name="Jin J."/>
            <person name="Li X.W."/>
            <person name="Jiao Y."/>
            <person name="Zhou C.C."/>
            <person name="Tu T."/>
            <person name="Chai C.Y."/>
            <person name="Gao J.L."/>
            <person name="Fan L.J."/>
            <person name="van de Weg E."/>
            <person name="Wang J.Y."/>
            <person name="Gao Z.S."/>
        </authorList>
    </citation>
    <scope>NUCLEOTIDE SEQUENCE [LARGE SCALE GENOMIC DNA]</scope>
    <source>
        <tissue evidence="13">Leaves</tissue>
    </source>
</reference>
<organism evidence="13 14">
    <name type="scientific">Morella rubra</name>
    <name type="common">Chinese bayberry</name>
    <dbReference type="NCBI Taxonomy" id="262757"/>
    <lineage>
        <taxon>Eukaryota</taxon>
        <taxon>Viridiplantae</taxon>
        <taxon>Streptophyta</taxon>
        <taxon>Embryophyta</taxon>
        <taxon>Tracheophyta</taxon>
        <taxon>Spermatophyta</taxon>
        <taxon>Magnoliopsida</taxon>
        <taxon>eudicotyledons</taxon>
        <taxon>Gunneridae</taxon>
        <taxon>Pentapetalae</taxon>
        <taxon>rosids</taxon>
        <taxon>fabids</taxon>
        <taxon>Fagales</taxon>
        <taxon>Myricaceae</taxon>
        <taxon>Morella</taxon>
    </lineage>
</organism>
<name>A0A6A1VRV6_9ROSI</name>
<keyword evidence="3 8" id="KW-0378">Hydrolase</keyword>
<feature type="region of interest" description="Disordered" evidence="9">
    <location>
        <begin position="618"/>
        <end position="648"/>
    </location>
</feature>
<keyword evidence="4 8" id="KW-0347">Helicase</keyword>
<gene>
    <name evidence="13" type="ORF">CJ030_MR4G023325</name>
</gene>
<dbReference type="Pfam" id="PF00270">
    <property type="entry name" value="DEAD"/>
    <property type="match status" value="1"/>
</dbReference>
<keyword evidence="14" id="KW-1185">Reference proteome</keyword>
<evidence type="ECO:0000259" key="10">
    <source>
        <dbReference type="PROSITE" id="PS51192"/>
    </source>
</evidence>
<dbReference type="InterPro" id="IPR027417">
    <property type="entry name" value="P-loop_NTPase"/>
</dbReference>
<evidence type="ECO:0000256" key="6">
    <source>
        <dbReference type="ARBA" id="ARBA00022884"/>
    </source>
</evidence>
<keyword evidence="5 8" id="KW-0067">ATP-binding</keyword>
<dbReference type="FunFam" id="3.40.50.300:FF:000079">
    <property type="entry name" value="probable ATP-dependent RNA helicase DDX17"/>
    <property type="match status" value="1"/>
</dbReference>
<evidence type="ECO:0000256" key="5">
    <source>
        <dbReference type="ARBA" id="ARBA00022840"/>
    </source>
</evidence>
<evidence type="ECO:0000256" key="9">
    <source>
        <dbReference type="SAM" id="MobiDB-lite"/>
    </source>
</evidence>
<dbReference type="EC" id="3.6.4.13" evidence="1"/>
<comment type="similarity">
    <text evidence="8">Belongs to the DEAD box helicase family.</text>
</comment>
<feature type="compositionally biased region" description="Low complexity" evidence="9">
    <location>
        <begin position="112"/>
        <end position="130"/>
    </location>
</feature>
<evidence type="ECO:0000259" key="11">
    <source>
        <dbReference type="PROSITE" id="PS51194"/>
    </source>
</evidence>
<dbReference type="GO" id="GO:0016787">
    <property type="term" value="F:hydrolase activity"/>
    <property type="evidence" value="ECO:0007669"/>
    <property type="project" value="UniProtKB-KW"/>
</dbReference>
<dbReference type="GO" id="GO:0003723">
    <property type="term" value="F:RNA binding"/>
    <property type="evidence" value="ECO:0007669"/>
    <property type="project" value="UniProtKB-KW"/>
</dbReference>
<feature type="domain" description="Helicase ATP-binding" evidence="10">
    <location>
        <begin position="258"/>
        <end position="433"/>
    </location>
</feature>
<keyword evidence="2 8" id="KW-0547">Nucleotide-binding</keyword>
<dbReference type="AlphaFoldDB" id="A0A6A1VRV6"/>
<dbReference type="EMBL" id="RXIC02000022">
    <property type="protein sequence ID" value="KAB1215664.1"/>
    <property type="molecule type" value="Genomic_DNA"/>
</dbReference>
<evidence type="ECO:0000313" key="14">
    <source>
        <dbReference type="Proteomes" id="UP000516437"/>
    </source>
</evidence>
<feature type="short sequence motif" description="Q motif" evidence="7">
    <location>
        <begin position="227"/>
        <end position="255"/>
    </location>
</feature>
<proteinExistence type="inferred from homology"/>